<gene>
    <name evidence="8" type="ORF">AULFYP135_00369</name>
</gene>
<comment type="subcellular location">
    <subcellularLocation>
        <location evidence="1">Membrane</location>
        <topology evidence="1">Multi-pass membrane protein</topology>
    </subcellularLocation>
</comment>
<evidence type="ECO:0000313" key="8">
    <source>
        <dbReference type="EMBL" id="VYS78795.1"/>
    </source>
</evidence>
<dbReference type="Pfam" id="PF05154">
    <property type="entry name" value="TM2"/>
    <property type="match status" value="1"/>
</dbReference>
<sequence>MFCRNCGGHLDEGDRFCKKCGAPSTAAGRCCPNCGLPLPPGCTICPRCNSQVGDGQGMPFFPPQKSRLIAGLLAIFVGSLGIHNFYLGYNDRGLLQILLTTVGSIFTCGLSAGAVAIWALVEGIMLLTGNIAVDANGIPLKD</sequence>
<dbReference type="Pfam" id="PF12773">
    <property type="entry name" value="DZR"/>
    <property type="match status" value="1"/>
</dbReference>
<proteinExistence type="predicted"/>
<evidence type="ECO:0000256" key="2">
    <source>
        <dbReference type="ARBA" id="ARBA00022692"/>
    </source>
</evidence>
<evidence type="ECO:0000256" key="3">
    <source>
        <dbReference type="ARBA" id="ARBA00022989"/>
    </source>
</evidence>
<reference evidence="8" key="1">
    <citation type="submission" date="2019-11" db="EMBL/GenBank/DDBJ databases">
        <authorList>
            <person name="Feng L."/>
        </authorList>
    </citation>
    <scope>NUCLEOTIDE SEQUENCE</scope>
    <source>
        <strain evidence="8">AundefinedLFYP135</strain>
    </source>
</reference>
<evidence type="ECO:0000256" key="5">
    <source>
        <dbReference type="SAM" id="Phobius"/>
    </source>
</evidence>
<organism evidence="8">
    <name type="scientific">uncultured Anaerotruncus sp</name>
    <dbReference type="NCBI Taxonomy" id="905011"/>
    <lineage>
        <taxon>Bacteria</taxon>
        <taxon>Bacillati</taxon>
        <taxon>Bacillota</taxon>
        <taxon>Clostridia</taxon>
        <taxon>Eubacteriales</taxon>
        <taxon>Oscillospiraceae</taxon>
        <taxon>Anaerotruncus</taxon>
        <taxon>environmental samples</taxon>
    </lineage>
</organism>
<dbReference type="InterPro" id="IPR025874">
    <property type="entry name" value="DZR"/>
</dbReference>
<keyword evidence="3 5" id="KW-1133">Transmembrane helix</keyword>
<dbReference type="AlphaFoldDB" id="A0A6N2RG56"/>
<keyword evidence="4 5" id="KW-0472">Membrane</keyword>
<feature type="domain" description="TM2" evidence="6">
    <location>
        <begin position="64"/>
        <end position="108"/>
    </location>
</feature>
<evidence type="ECO:0000256" key="1">
    <source>
        <dbReference type="ARBA" id="ARBA00004141"/>
    </source>
</evidence>
<keyword evidence="2 5" id="KW-0812">Transmembrane</keyword>
<protein>
    <submittedName>
        <fullName evidence="8">TM2 domain protein</fullName>
    </submittedName>
</protein>
<evidence type="ECO:0000259" key="7">
    <source>
        <dbReference type="Pfam" id="PF12773"/>
    </source>
</evidence>
<name>A0A6N2RG56_9FIRM</name>
<dbReference type="GO" id="GO:0016020">
    <property type="term" value="C:membrane"/>
    <property type="evidence" value="ECO:0007669"/>
    <property type="project" value="UniProtKB-SubCell"/>
</dbReference>
<evidence type="ECO:0000256" key="4">
    <source>
        <dbReference type="ARBA" id="ARBA00023136"/>
    </source>
</evidence>
<feature type="transmembrane region" description="Helical" evidence="5">
    <location>
        <begin position="93"/>
        <end position="121"/>
    </location>
</feature>
<feature type="transmembrane region" description="Helical" evidence="5">
    <location>
        <begin position="68"/>
        <end position="87"/>
    </location>
</feature>
<dbReference type="InterPro" id="IPR007829">
    <property type="entry name" value="TM2"/>
</dbReference>
<feature type="domain" description="DZANK-type" evidence="7">
    <location>
        <begin position="3"/>
        <end position="49"/>
    </location>
</feature>
<evidence type="ECO:0000259" key="6">
    <source>
        <dbReference type="Pfam" id="PF05154"/>
    </source>
</evidence>
<dbReference type="EMBL" id="CACRSL010000003">
    <property type="protein sequence ID" value="VYS78795.1"/>
    <property type="molecule type" value="Genomic_DNA"/>
</dbReference>
<accession>A0A6N2RG56</accession>